<protein>
    <submittedName>
        <fullName evidence="2">Uncharacterized protein</fullName>
    </submittedName>
</protein>
<proteinExistence type="predicted"/>
<dbReference type="PROSITE" id="PS51257">
    <property type="entry name" value="PROKAR_LIPOPROTEIN"/>
    <property type="match status" value="1"/>
</dbReference>
<gene>
    <name evidence="2" type="ORF">SAMN05421508_10784</name>
</gene>
<dbReference type="InterPro" id="IPR006311">
    <property type="entry name" value="TAT_signal"/>
</dbReference>
<dbReference type="RefSeq" id="WP_097280197.1">
    <property type="nucleotide sequence ID" value="NZ_OCNJ01000007.1"/>
</dbReference>
<dbReference type="EMBL" id="OCNJ01000007">
    <property type="protein sequence ID" value="SOD97794.1"/>
    <property type="molecule type" value="Genomic_DNA"/>
</dbReference>
<feature type="signal peptide" evidence="1">
    <location>
        <begin position="1"/>
        <end position="24"/>
    </location>
</feature>
<evidence type="ECO:0000256" key="1">
    <source>
        <dbReference type="SAM" id="SignalP"/>
    </source>
</evidence>
<accession>A0A286GS75</accession>
<organism evidence="2 3">
    <name type="scientific">Caenispirillum bisanense</name>
    <dbReference type="NCBI Taxonomy" id="414052"/>
    <lineage>
        <taxon>Bacteria</taxon>
        <taxon>Pseudomonadati</taxon>
        <taxon>Pseudomonadota</taxon>
        <taxon>Alphaproteobacteria</taxon>
        <taxon>Rhodospirillales</taxon>
        <taxon>Novispirillaceae</taxon>
        <taxon>Caenispirillum</taxon>
    </lineage>
</organism>
<name>A0A286GS75_9PROT</name>
<dbReference type="Proteomes" id="UP000219621">
    <property type="component" value="Unassembled WGS sequence"/>
</dbReference>
<feature type="chain" id="PRO_5013148906" evidence="1">
    <location>
        <begin position="25"/>
        <end position="83"/>
    </location>
</feature>
<reference evidence="3" key="1">
    <citation type="submission" date="2017-09" db="EMBL/GenBank/DDBJ databases">
        <authorList>
            <person name="Varghese N."/>
            <person name="Submissions S."/>
        </authorList>
    </citation>
    <scope>NUCLEOTIDE SEQUENCE [LARGE SCALE GENOMIC DNA]</scope>
    <source>
        <strain evidence="3">USBA 140</strain>
    </source>
</reference>
<dbReference type="PROSITE" id="PS51318">
    <property type="entry name" value="TAT"/>
    <property type="match status" value="1"/>
</dbReference>
<evidence type="ECO:0000313" key="3">
    <source>
        <dbReference type="Proteomes" id="UP000219621"/>
    </source>
</evidence>
<dbReference type="AlphaFoldDB" id="A0A286GS75"/>
<keyword evidence="1" id="KW-0732">Signal</keyword>
<keyword evidence="3" id="KW-1185">Reference proteome</keyword>
<sequence>MAHRRLLFAAAATAAAVLGLAACADPEVAAHQPDTLTLVVEDADELAQAGEDAAEYCGQQGLGADLVETTQLDDGVVARYVCE</sequence>
<evidence type="ECO:0000313" key="2">
    <source>
        <dbReference type="EMBL" id="SOD97794.1"/>
    </source>
</evidence>